<dbReference type="GO" id="GO:0016020">
    <property type="term" value="C:membrane"/>
    <property type="evidence" value="ECO:0007669"/>
    <property type="project" value="UniProtKB-SubCell"/>
</dbReference>
<evidence type="ECO:0000256" key="4">
    <source>
        <dbReference type="ARBA" id="ARBA00023136"/>
    </source>
</evidence>
<feature type="compositionally biased region" description="Basic and acidic residues" evidence="5">
    <location>
        <begin position="107"/>
        <end position="116"/>
    </location>
</feature>
<gene>
    <name evidence="7" type="ORF">UCDDA912_g10633</name>
</gene>
<sequence length="116" mass="12865">MVWGFAGITISTNLARDLGTRIVALIFYGREAFTYMGYAPIAILVNIPATLFATAYYELLLRDSFLTIGKGHAQHREGEEGLLRHISKTGVLKEGDLRQATSSGDAKTSRFEHMEK</sequence>
<reference evidence="7 8" key="1">
    <citation type="submission" date="2015-05" db="EMBL/GenBank/DDBJ databases">
        <title>Distinctive expansion of gene families associated with plant cell wall degradation and secondary metabolism in the genomes of grapevine trunk pathogens.</title>
        <authorList>
            <person name="Lawrence D.P."/>
            <person name="Travadon R."/>
            <person name="Rolshausen P.E."/>
            <person name="Baumgartner K."/>
        </authorList>
    </citation>
    <scope>NUCLEOTIDE SEQUENCE [LARGE SCALE GENOMIC DNA]</scope>
    <source>
        <strain evidence="7">DA912</strain>
    </source>
</reference>
<protein>
    <submittedName>
        <fullName evidence="7">Putative glycerol uptake</fullName>
    </submittedName>
</protein>
<comment type="caution">
    <text evidence="7">The sequence shown here is derived from an EMBL/GenBank/DDBJ whole genome shotgun (WGS) entry which is preliminary data.</text>
</comment>
<name>A0A0G2F3W0_9PEZI</name>
<reference evidence="7 8" key="2">
    <citation type="submission" date="2015-05" db="EMBL/GenBank/DDBJ databases">
        <authorList>
            <person name="Morales-Cruz A."/>
            <person name="Amrine K.C."/>
            <person name="Cantu D."/>
        </authorList>
    </citation>
    <scope>NUCLEOTIDE SEQUENCE [LARGE SCALE GENOMIC DNA]</scope>
    <source>
        <strain evidence="7">DA912</strain>
    </source>
</reference>
<dbReference type="EMBL" id="LCUC01000782">
    <property type="protein sequence ID" value="KKY29442.1"/>
    <property type="molecule type" value="Genomic_DNA"/>
</dbReference>
<dbReference type="OrthoDB" id="3222at2759"/>
<feature type="transmembrane region" description="Helical" evidence="6">
    <location>
        <begin position="35"/>
        <end position="57"/>
    </location>
</feature>
<comment type="subcellular location">
    <subcellularLocation>
        <location evidence="1">Membrane</location>
        <topology evidence="1">Multi-pass membrane protein</topology>
    </subcellularLocation>
</comment>
<dbReference type="Proteomes" id="UP000034680">
    <property type="component" value="Unassembled WGS sequence"/>
</dbReference>
<dbReference type="AlphaFoldDB" id="A0A0G2F3W0"/>
<keyword evidence="8" id="KW-1185">Reference proteome</keyword>
<feature type="region of interest" description="Disordered" evidence="5">
    <location>
        <begin position="94"/>
        <end position="116"/>
    </location>
</feature>
<dbReference type="STRING" id="1214573.A0A0G2F3W0"/>
<evidence type="ECO:0000256" key="3">
    <source>
        <dbReference type="ARBA" id="ARBA00022989"/>
    </source>
</evidence>
<proteinExistence type="predicted"/>
<evidence type="ECO:0000313" key="8">
    <source>
        <dbReference type="Proteomes" id="UP000034680"/>
    </source>
</evidence>
<keyword evidence="2 6" id="KW-0812">Transmembrane</keyword>
<evidence type="ECO:0000256" key="2">
    <source>
        <dbReference type="ARBA" id="ARBA00022692"/>
    </source>
</evidence>
<keyword evidence="4 6" id="KW-0472">Membrane</keyword>
<dbReference type="Gene3D" id="1.20.1080.10">
    <property type="entry name" value="Glycerol uptake facilitator protein"/>
    <property type="match status" value="1"/>
</dbReference>
<evidence type="ECO:0000256" key="5">
    <source>
        <dbReference type="SAM" id="MobiDB-lite"/>
    </source>
</evidence>
<organism evidence="7 8">
    <name type="scientific">Diaporthe ampelina</name>
    <dbReference type="NCBI Taxonomy" id="1214573"/>
    <lineage>
        <taxon>Eukaryota</taxon>
        <taxon>Fungi</taxon>
        <taxon>Dikarya</taxon>
        <taxon>Ascomycota</taxon>
        <taxon>Pezizomycotina</taxon>
        <taxon>Sordariomycetes</taxon>
        <taxon>Sordariomycetidae</taxon>
        <taxon>Diaporthales</taxon>
        <taxon>Diaporthaceae</taxon>
        <taxon>Diaporthe</taxon>
    </lineage>
</organism>
<evidence type="ECO:0000256" key="6">
    <source>
        <dbReference type="SAM" id="Phobius"/>
    </source>
</evidence>
<accession>A0A0G2F3W0</accession>
<evidence type="ECO:0000313" key="7">
    <source>
        <dbReference type="EMBL" id="KKY29442.1"/>
    </source>
</evidence>
<evidence type="ECO:0000256" key="1">
    <source>
        <dbReference type="ARBA" id="ARBA00004141"/>
    </source>
</evidence>
<keyword evidence="3 6" id="KW-1133">Transmembrane helix</keyword>
<dbReference type="InterPro" id="IPR023271">
    <property type="entry name" value="Aquaporin-like"/>
</dbReference>